<feature type="region of interest" description="Disordered" evidence="7">
    <location>
        <begin position="641"/>
        <end position="662"/>
    </location>
</feature>
<dbReference type="InterPro" id="IPR004330">
    <property type="entry name" value="FAR1_DNA_bnd_dom"/>
</dbReference>
<keyword evidence="10" id="KW-1185">Reference proteome</keyword>
<feature type="compositionally biased region" description="Basic residues" evidence="7">
    <location>
        <begin position="641"/>
        <end position="651"/>
    </location>
</feature>
<evidence type="ECO:0000256" key="2">
    <source>
        <dbReference type="ARBA" id="ARBA00022723"/>
    </source>
</evidence>
<keyword evidence="6" id="KW-0539">Nucleus</keyword>
<name>A0A835DIU2_TETSI</name>
<dbReference type="OMA" id="CQQSTHE"/>
<accession>A0A835DIU2</accession>
<evidence type="ECO:0000256" key="1">
    <source>
        <dbReference type="ARBA" id="ARBA00005889"/>
    </source>
</evidence>
<dbReference type="GO" id="GO:0005634">
    <property type="term" value="C:nucleus"/>
    <property type="evidence" value="ECO:0007669"/>
    <property type="project" value="UniProtKB-SubCell"/>
</dbReference>
<evidence type="ECO:0000259" key="8">
    <source>
        <dbReference type="PROSITE" id="PS50966"/>
    </source>
</evidence>
<dbReference type="Pfam" id="PF10551">
    <property type="entry name" value="MULE"/>
    <property type="match status" value="1"/>
</dbReference>
<gene>
    <name evidence="9" type="ORF">HHK36_010093</name>
</gene>
<dbReference type="SMART" id="SM00575">
    <property type="entry name" value="ZnF_PMZ"/>
    <property type="match status" value="1"/>
</dbReference>
<keyword evidence="2 6" id="KW-0479">Metal-binding</keyword>
<dbReference type="Pfam" id="PF03101">
    <property type="entry name" value="FAR1"/>
    <property type="match status" value="1"/>
</dbReference>
<protein>
    <recommendedName>
        <fullName evidence="6">Protein FAR1-RELATED SEQUENCE</fullName>
    </recommendedName>
</protein>
<feature type="domain" description="SWIM-type" evidence="8">
    <location>
        <begin position="548"/>
        <end position="584"/>
    </location>
</feature>
<evidence type="ECO:0000256" key="7">
    <source>
        <dbReference type="SAM" id="MobiDB-lite"/>
    </source>
</evidence>
<dbReference type="PROSITE" id="PS50966">
    <property type="entry name" value="ZF_SWIM"/>
    <property type="match status" value="1"/>
</dbReference>
<reference evidence="9 10" key="1">
    <citation type="submission" date="2020-04" db="EMBL/GenBank/DDBJ databases">
        <title>Plant Genome Project.</title>
        <authorList>
            <person name="Zhang R.-G."/>
        </authorList>
    </citation>
    <scope>NUCLEOTIDE SEQUENCE [LARGE SCALE GENOMIC DNA]</scope>
    <source>
        <strain evidence="9">YNK0</strain>
        <tissue evidence="9">Leaf</tissue>
    </source>
</reference>
<comment type="subcellular location">
    <subcellularLocation>
        <location evidence="6">Nucleus</location>
    </subcellularLocation>
</comment>
<comment type="caution">
    <text evidence="9">The sequence shown here is derived from an EMBL/GenBank/DDBJ whole genome shotgun (WGS) entry which is preliminary data.</text>
</comment>
<dbReference type="InterPro" id="IPR018289">
    <property type="entry name" value="MULE_transposase_dom"/>
</dbReference>
<dbReference type="PANTHER" id="PTHR31669">
    <property type="entry name" value="PROTEIN FAR1-RELATED SEQUENCE 10-RELATED"/>
    <property type="match status" value="1"/>
</dbReference>
<dbReference type="OrthoDB" id="742364at2759"/>
<keyword evidence="4 6" id="KW-0862">Zinc</keyword>
<evidence type="ECO:0000256" key="3">
    <source>
        <dbReference type="ARBA" id="ARBA00022771"/>
    </source>
</evidence>
<dbReference type="InterPro" id="IPR006564">
    <property type="entry name" value="Znf_PMZ"/>
</dbReference>
<dbReference type="AlphaFoldDB" id="A0A835DIU2"/>
<evidence type="ECO:0000313" key="10">
    <source>
        <dbReference type="Proteomes" id="UP000655225"/>
    </source>
</evidence>
<evidence type="ECO:0000256" key="5">
    <source>
        <dbReference type="PROSITE-ProRule" id="PRU00325"/>
    </source>
</evidence>
<dbReference type="Proteomes" id="UP000655225">
    <property type="component" value="Unassembled WGS sequence"/>
</dbReference>
<dbReference type="GO" id="GO:0008270">
    <property type="term" value="F:zinc ion binding"/>
    <property type="evidence" value="ECO:0007669"/>
    <property type="project" value="UniProtKB-UniRule"/>
</dbReference>
<sequence length="707" mass="82869">MMEIDLGLHGDKYDMKDIRLNVDRNTMNDTDEGHDEDEGDVTFSTIEPYLEMEFNSKEEAYSFYREYAKSIGFGTSKLNSRRSRVSGEFIDAKFVCCKYGSKQRSNVEVANPRPDHKTDCKASMYVKKVQDRNWFVYGFVKEHNHELFPSQSHFFRSHRRIDPTSTININILQSVGIQTSKIYAAMSKQYNGYQKVGCLEKDVRNQIDRERRLGIEAGDAQAMLEHFIHMQKENLNFFYSIELNDDQSVRNVFWVDAKGRDDYIYFGDVVSFDSTYFTNKYKMPFAPFIGVNHHFQSILLGCAIIADETTSTYVWLMRTWLKAMGGKAPKAIVTDQDKAMKATIAEVFSNSRHRFCLWHIMRKIPEKLGHVTRKYENFMAQLNKCIYKSWTEEQFENRWWKMVETFELRKNGWIKSLYEDRKQWVPTYMRDTFFAGMSTTQRSESINSFFDKYVQRKTTLKEFIEQYKVVLQDRHERESKANFDTWNRTPILKSHSPYEKQCQQSTHEIFKKFQREVLEIVACHPKKEEEDETVTMFMVHDFEANEDFIVEWEEAESKVSCLCRLFEYKGFLCRHAMTILQFSAVSKILSHYILNRWSNNAKSHNIEAPALEEVKSVMPTLKVLDPQVTKTKGAPKRIKSGIEKKKKKNNTSKKDKENSNSIVSWPSIDGYCTTQQSIQGQSSSMSLNFDGYVLQQSMQGLLQSMHG</sequence>
<organism evidence="9 10">
    <name type="scientific">Tetracentron sinense</name>
    <name type="common">Spur-leaf</name>
    <dbReference type="NCBI Taxonomy" id="13715"/>
    <lineage>
        <taxon>Eukaryota</taxon>
        <taxon>Viridiplantae</taxon>
        <taxon>Streptophyta</taxon>
        <taxon>Embryophyta</taxon>
        <taxon>Tracheophyta</taxon>
        <taxon>Spermatophyta</taxon>
        <taxon>Magnoliopsida</taxon>
        <taxon>Trochodendrales</taxon>
        <taxon>Trochodendraceae</taxon>
        <taxon>Tetracentron</taxon>
    </lineage>
</organism>
<evidence type="ECO:0000256" key="4">
    <source>
        <dbReference type="ARBA" id="ARBA00022833"/>
    </source>
</evidence>
<comment type="similarity">
    <text evidence="1 6">Belongs to the FHY3/FAR1 family.</text>
</comment>
<evidence type="ECO:0000313" key="9">
    <source>
        <dbReference type="EMBL" id="KAF8405193.1"/>
    </source>
</evidence>
<dbReference type="Pfam" id="PF04434">
    <property type="entry name" value="SWIM"/>
    <property type="match status" value="1"/>
</dbReference>
<dbReference type="EMBL" id="JABCRI010000006">
    <property type="protein sequence ID" value="KAF8405193.1"/>
    <property type="molecule type" value="Genomic_DNA"/>
</dbReference>
<evidence type="ECO:0000256" key="6">
    <source>
        <dbReference type="RuleBase" id="RU367018"/>
    </source>
</evidence>
<keyword evidence="3 5" id="KW-0863">Zinc-finger</keyword>
<proteinExistence type="inferred from homology"/>
<dbReference type="PANTHER" id="PTHR31669:SF21">
    <property type="entry name" value="PROTEIN FAR-RED IMPAIRED RESPONSE 1"/>
    <property type="match status" value="1"/>
</dbReference>
<dbReference type="InterPro" id="IPR007527">
    <property type="entry name" value="Znf_SWIM"/>
</dbReference>
<dbReference type="GO" id="GO:0006355">
    <property type="term" value="P:regulation of DNA-templated transcription"/>
    <property type="evidence" value="ECO:0007669"/>
    <property type="project" value="UniProtKB-UniRule"/>
</dbReference>
<comment type="function">
    <text evidence="6">Putative transcription activator involved in regulating light control of development.</text>
</comment>
<dbReference type="InterPro" id="IPR031052">
    <property type="entry name" value="FHY3/FAR1"/>
</dbReference>